<proteinExistence type="predicted"/>
<evidence type="ECO:0008006" key="4">
    <source>
        <dbReference type="Google" id="ProtNLM"/>
    </source>
</evidence>
<dbReference type="AlphaFoldDB" id="A0AAU9WRJ6"/>
<reference evidence="2 3" key="1">
    <citation type="submission" date="2022-05" db="EMBL/GenBank/DDBJ databases">
        <authorList>
            <consortium name="Genoscope - CEA"/>
            <person name="William W."/>
        </authorList>
    </citation>
    <scope>NUCLEOTIDE SEQUENCE [LARGE SCALE GENOMIC DNA]</scope>
</reference>
<evidence type="ECO:0000313" key="3">
    <source>
        <dbReference type="Proteomes" id="UP001159428"/>
    </source>
</evidence>
<feature type="transmembrane region" description="Helical" evidence="1">
    <location>
        <begin position="6"/>
        <end position="24"/>
    </location>
</feature>
<name>A0AAU9WRJ6_9CNID</name>
<accession>A0AAU9WRJ6</accession>
<organism evidence="2 3">
    <name type="scientific">Pocillopora meandrina</name>
    <dbReference type="NCBI Taxonomy" id="46732"/>
    <lineage>
        <taxon>Eukaryota</taxon>
        <taxon>Metazoa</taxon>
        <taxon>Cnidaria</taxon>
        <taxon>Anthozoa</taxon>
        <taxon>Hexacorallia</taxon>
        <taxon>Scleractinia</taxon>
        <taxon>Astrocoeniina</taxon>
        <taxon>Pocilloporidae</taxon>
        <taxon>Pocillopora</taxon>
    </lineage>
</organism>
<feature type="non-terminal residue" evidence="2">
    <location>
        <position position="1"/>
    </location>
</feature>
<keyword evidence="1" id="KW-0812">Transmembrane</keyword>
<dbReference type="EMBL" id="CALNXJ010000020">
    <property type="protein sequence ID" value="CAH3123677.1"/>
    <property type="molecule type" value="Genomic_DNA"/>
</dbReference>
<comment type="caution">
    <text evidence="2">The sequence shown here is derived from an EMBL/GenBank/DDBJ whole genome shotgun (WGS) entry which is preliminary data.</text>
</comment>
<keyword evidence="3" id="KW-1185">Reference proteome</keyword>
<feature type="non-terminal residue" evidence="2">
    <location>
        <position position="105"/>
    </location>
</feature>
<evidence type="ECO:0000313" key="2">
    <source>
        <dbReference type="EMBL" id="CAH3123677.1"/>
    </source>
</evidence>
<sequence length="105" mass="11891">ITIIINIVTCPFTVLLNVLMIIALKTRPSVRTNSNILLACLAVTVKKFSYFYFDFMIVFSTASSVHLRLITFQRLIAIKFTMQYSNKIANNNLKVAVAAIWVNAF</sequence>
<dbReference type="Gene3D" id="1.20.1070.10">
    <property type="entry name" value="Rhodopsin 7-helix transmembrane proteins"/>
    <property type="match status" value="1"/>
</dbReference>
<gene>
    <name evidence="2" type="ORF">PMEA_00011719</name>
</gene>
<keyword evidence="1" id="KW-0472">Membrane</keyword>
<feature type="transmembrane region" description="Helical" evidence="1">
    <location>
        <begin position="59"/>
        <end position="77"/>
    </location>
</feature>
<dbReference type="Proteomes" id="UP001159428">
    <property type="component" value="Unassembled WGS sequence"/>
</dbReference>
<keyword evidence="1" id="KW-1133">Transmembrane helix</keyword>
<evidence type="ECO:0000256" key="1">
    <source>
        <dbReference type="SAM" id="Phobius"/>
    </source>
</evidence>
<dbReference type="SUPFAM" id="SSF81321">
    <property type="entry name" value="Family A G protein-coupled receptor-like"/>
    <property type="match status" value="1"/>
</dbReference>
<protein>
    <recommendedName>
        <fullName evidence="4">G-protein coupled receptors family 1 profile domain-containing protein</fullName>
    </recommendedName>
</protein>